<feature type="domain" description="Rho-GAP" evidence="6">
    <location>
        <begin position="352"/>
        <end position="537"/>
    </location>
</feature>
<organism evidence="7 8">
    <name type="scientific">Dinothrombium tinctorium</name>
    <dbReference type="NCBI Taxonomy" id="1965070"/>
    <lineage>
        <taxon>Eukaryota</taxon>
        <taxon>Metazoa</taxon>
        <taxon>Ecdysozoa</taxon>
        <taxon>Arthropoda</taxon>
        <taxon>Chelicerata</taxon>
        <taxon>Arachnida</taxon>
        <taxon>Acari</taxon>
        <taxon>Acariformes</taxon>
        <taxon>Trombidiformes</taxon>
        <taxon>Prostigmata</taxon>
        <taxon>Anystina</taxon>
        <taxon>Parasitengona</taxon>
        <taxon>Trombidioidea</taxon>
        <taxon>Trombidiidae</taxon>
        <taxon>Dinothrombium</taxon>
    </lineage>
</organism>
<accession>A0A3S3PTX8</accession>
<keyword evidence="8" id="KW-1185">Reference proteome</keyword>
<reference evidence="7 8" key="1">
    <citation type="journal article" date="2018" name="Gigascience">
        <title>Genomes of trombidid mites reveal novel predicted allergens and laterally-transferred genes associated with secondary metabolism.</title>
        <authorList>
            <person name="Dong X."/>
            <person name="Chaisiri K."/>
            <person name="Xia D."/>
            <person name="Armstrong S.D."/>
            <person name="Fang Y."/>
            <person name="Donnelly M.J."/>
            <person name="Kadowaki T."/>
            <person name="McGarry J.W."/>
            <person name="Darby A.C."/>
            <person name="Makepeace B.L."/>
        </authorList>
    </citation>
    <scope>NUCLEOTIDE SEQUENCE [LARGE SCALE GENOMIC DNA]</scope>
    <source>
        <strain evidence="7">UoL-WK</strain>
    </source>
</reference>
<gene>
    <name evidence="7" type="ORF">B4U79_14596</name>
</gene>
<dbReference type="InterPro" id="IPR046349">
    <property type="entry name" value="C1-like_sf"/>
</dbReference>
<dbReference type="GO" id="GO:0005634">
    <property type="term" value="C:nucleus"/>
    <property type="evidence" value="ECO:0007669"/>
    <property type="project" value="TreeGrafter"/>
</dbReference>
<dbReference type="EMBL" id="NCKU01000256">
    <property type="protein sequence ID" value="RWS16289.1"/>
    <property type="molecule type" value="Genomic_DNA"/>
</dbReference>
<dbReference type="PANTHER" id="PTHR46199:SF3">
    <property type="entry name" value="RAC GTPASE-ACTIVATING PROTEIN 1"/>
    <property type="match status" value="1"/>
</dbReference>
<evidence type="ECO:0000256" key="3">
    <source>
        <dbReference type="SAM" id="Coils"/>
    </source>
</evidence>
<dbReference type="GO" id="GO:0032154">
    <property type="term" value="C:cleavage furrow"/>
    <property type="evidence" value="ECO:0007669"/>
    <property type="project" value="TreeGrafter"/>
</dbReference>
<keyword evidence="2" id="KW-0862">Zinc</keyword>
<dbReference type="SUPFAM" id="SSF48350">
    <property type="entry name" value="GTPase activation domain, GAP"/>
    <property type="match status" value="1"/>
</dbReference>
<evidence type="ECO:0000259" key="6">
    <source>
        <dbReference type="PROSITE" id="PS50238"/>
    </source>
</evidence>
<dbReference type="PROSITE" id="PS00479">
    <property type="entry name" value="ZF_DAG_PE_1"/>
    <property type="match status" value="1"/>
</dbReference>
<dbReference type="AlphaFoldDB" id="A0A3S3PTX8"/>
<evidence type="ECO:0000313" key="8">
    <source>
        <dbReference type="Proteomes" id="UP000285301"/>
    </source>
</evidence>
<dbReference type="SMART" id="SM00324">
    <property type="entry name" value="RhoGAP"/>
    <property type="match status" value="1"/>
</dbReference>
<dbReference type="GO" id="GO:0030496">
    <property type="term" value="C:midbody"/>
    <property type="evidence" value="ECO:0007669"/>
    <property type="project" value="TreeGrafter"/>
</dbReference>
<evidence type="ECO:0000256" key="1">
    <source>
        <dbReference type="ARBA" id="ARBA00022723"/>
    </source>
</evidence>
<dbReference type="InterPro" id="IPR008936">
    <property type="entry name" value="Rho_GTPase_activation_prot"/>
</dbReference>
<evidence type="ECO:0000256" key="4">
    <source>
        <dbReference type="SAM" id="MobiDB-lite"/>
    </source>
</evidence>
<keyword evidence="1" id="KW-0479">Metal-binding</keyword>
<evidence type="ECO:0000259" key="5">
    <source>
        <dbReference type="PROSITE" id="PS50081"/>
    </source>
</evidence>
<protein>
    <submittedName>
        <fullName evidence="7">Rac GTPase-activating protein 1-like protein</fullName>
    </submittedName>
</protein>
<feature type="domain" description="Phorbol-ester/DAG-type" evidence="5">
    <location>
        <begin position="280"/>
        <end position="330"/>
    </location>
</feature>
<dbReference type="GO" id="GO:0051256">
    <property type="term" value="P:mitotic spindle midzone assembly"/>
    <property type="evidence" value="ECO:0007669"/>
    <property type="project" value="TreeGrafter"/>
</dbReference>
<dbReference type="PANTHER" id="PTHR46199">
    <property type="entry name" value="RAC GTPASE-ACTIVATING PROTEIN 1"/>
    <property type="match status" value="1"/>
</dbReference>
<dbReference type="GO" id="GO:0005096">
    <property type="term" value="F:GTPase activator activity"/>
    <property type="evidence" value="ECO:0007669"/>
    <property type="project" value="TreeGrafter"/>
</dbReference>
<keyword evidence="3" id="KW-0175">Coiled coil</keyword>
<dbReference type="InterPro" id="IPR002219">
    <property type="entry name" value="PKC_DAG/PE"/>
</dbReference>
<dbReference type="GO" id="GO:0046872">
    <property type="term" value="F:metal ion binding"/>
    <property type="evidence" value="ECO:0007669"/>
    <property type="project" value="UniProtKB-KW"/>
</dbReference>
<dbReference type="SUPFAM" id="SSF57889">
    <property type="entry name" value="Cysteine-rich domain"/>
    <property type="match status" value="1"/>
</dbReference>
<dbReference type="CDD" id="cd20821">
    <property type="entry name" value="C1_MgcRacGAP"/>
    <property type="match status" value="1"/>
</dbReference>
<dbReference type="GO" id="GO:0007266">
    <property type="term" value="P:Rho protein signal transduction"/>
    <property type="evidence" value="ECO:0007669"/>
    <property type="project" value="TreeGrafter"/>
</dbReference>
<comment type="caution">
    <text evidence="7">The sequence shown here is derived from an EMBL/GenBank/DDBJ whole genome shotgun (WGS) entry which is preliminary data.</text>
</comment>
<feature type="coiled-coil region" evidence="3">
    <location>
        <begin position="56"/>
        <end position="104"/>
    </location>
</feature>
<dbReference type="Gene3D" id="1.10.555.10">
    <property type="entry name" value="Rho GTPase activation protein"/>
    <property type="match status" value="1"/>
</dbReference>
<proteinExistence type="predicted"/>
<evidence type="ECO:0000256" key="2">
    <source>
        <dbReference type="ARBA" id="ARBA00022833"/>
    </source>
</evidence>
<dbReference type="GO" id="GO:0097149">
    <property type="term" value="C:centralspindlin complex"/>
    <property type="evidence" value="ECO:0007669"/>
    <property type="project" value="TreeGrafter"/>
</dbReference>
<feature type="compositionally biased region" description="Low complexity" evidence="4">
    <location>
        <begin position="549"/>
        <end position="565"/>
    </location>
</feature>
<dbReference type="STRING" id="1965070.A0A3S3PTX8"/>
<dbReference type="OrthoDB" id="2218807at2759"/>
<dbReference type="CDD" id="cd04382">
    <property type="entry name" value="RhoGAP_MgcRacGAP"/>
    <property type="match status" value="1"/>
</dbReference>
<dbReference type="PROSITE" id="PS50081">
    <property type="entry name" value="ZF_DAG_PE_2"/>
    <property type="match status" value="1"/>
</dbReference>
<dbReference type="InterPro" id="IPR000198">
    <property type="entry name" value="RhoGAP_dom"/>
</dbReference>
<sequence length="593" mass="67429">MEVMANSKLSLVAQFDDLCRLRNAVYGEQCIDERMIAFLRNQEKCRLLWLRDRNEAIAKEEELKHLRKENKCLETTLKNVRYALRKEIQEKEALKKEINFYRKNIKMASNFLMEYKADSNETREKVLSCLNIHHLEPVMEQVDSSDQSISDLDYDKTDDDIVGVTAVSNVTKRKSVEMKEQNILSKRTRNEIEEMLAVEEAKEVIAETPTLKHQPHSIAADVTVHRTPAVSEIDVAFKSTPHFGNVQSTPIIRKPPQSSENLTPSEMSRVHYNSRIENRMHSFVTKKIFRPYEKCGPCGGNIGFCSSCYRCQDCRAICHLECKSKVPLPCIPYVSKNEIGRRGKLTLISDYAPLNSRPCIPALIIHCVSEIEKRGLEEIGLYRTPGSQKEVNDLKERILNSKNGMPVLTNVEIPVLCGVVKAFLRSLDEPLVTRILWRDFVKAVDIESEEDKKSFLYQAISELPIANRDTLAYLIVHLQRIADSPACRMPKSNLAKVFGPTIVGHSMMNPPPMTMLTENPIQVKVMEALLNIPTEYWNNFISQYTAPASQQQPTRSTSRSSTTPRVHGASISSGILTPLRQKVIKSTNPKPLF</sequence>
<dbReference type="Gene3D" id="3.30.60.20">
    <property type="match status" value="1"/>
</dbReference>
<evidence type="ECO:0000313" key="7">
    <source>
        <dbReference type="EMBL" id="RWS16289.1"/>
    </source>
</evidence>
<dbReference type="Pfam" id="PF00620">
    <property type="entry name" value="RhoGAP"/>
    <property type="match status" value="1"/>
</dbReference>
<dbReference type="PROSITE" id="PS50238">
    <property type="entry name" value="RHOGAP"/>
    <property type="match status" value="1"/>
</dbReference>
<dbReference type="GO" id="GO:0051233">
    <property type="term" value="C:spindle midzone"/>
    <property type="evidence" value="ECO:0007669"/>
    <property type="project" value="TreeGrafter"/>
</dbReference>
<feature type="region of interest" description="Disordered" evidence="4">
    <location>
        <begin position="547"/>
        <end position="572"/>
    </location>
</feature>
<name>A0A3S3PTX8_9ACAR</name>
<dbReference type="Proteomes" id="UP000285301">
    <property type="component" value="Unassembled WGS sequence"/>
</dbReference>
<dbReference type="GO" id="GO:0000281">
    <property type="term" value="P:mitotic cytokinesis"/>
    <property type="evidence" value="ECO:0007669"/>
    <property type="project" value="TreeGrafter"/>
</dbReference>